<comment type="caution">
    <text evidence="2">The sequence shown here is derived from an EMBL/GenBank/DDBJ whole genome shotgun (WGS) entry which is preliminary data.</text>
</comment>
<dbReference type="EMBL" id="CAUYUJ010003063">
    <property type="protein sequence ID" value="CAK0803661.1"/>
    <property type="molecule type" value="Genomic_DNA"/>
</dbReference>
<feature type="domain" description="Endonuclease/exonuclease/phosphatase" evidence="1">
    <location>
        <begin position="3"/>
        <end position="117"/>
    </location>
</feature>
<evidence type="ECO:0000313" key="3">
    <source>
        <dbReference type="Proteomes" id="UP001189429"/>
    </source>
</evidence>
<dbReference type="PANTHER" id="PTHR12121:SF34">
    <property type="entry name" value="PROTEIN ANGEL"/>
    <property type="match status" value="1"/>
</dbReference>
<gene>
    <name evidence="2" type="ORF">PCOR1329_LOCUS10759</name>
</gene>
<organism evidence="2 3">
    <name type="scientific">Prorocentrum cordatum</name>
    <dbReference type="NCBI Taxonomy" id="2364126"/>
    <lineage>
        <taxon>Eukaryota</taxon>
        <taxon>Sar</taxon>
        <taxon>Alveolata</taxon>
        <taxon>Dinophyceae</taxon>
        <taxon>Prorocentrales</taxon>
        <taxon>Prorocentraceae</taxon>
        <taxon>Prorocentrum</taxon>
    </lineage>
</organism>
<dbReference type="Gene3D" id="3.60.10.10">
    <property type="entry name" value="Endonuclease/exonuclease/phosphatase"/>
    <property type="match status" value="1"/>
</dbReference>
<accession>A0ABN9QFZ1</accession>
<feature type="non-terminal residue" evidence="2">
    <location>
        <position position="128"/>
    </location>
</feature>
<name>A0ABN9QFZ1_9DINO</name>
<dbReference type="SUPFAM" id="SSF56219">
    <property type="entry name" value="DNase I-like"/>
    <property type="match status" value="1"/>
</dbReference>
<keyword evidence="3" id="KW-1185">Reference proteome</keyword>
<dbReference type="PANTHER" id="PTHR12121">
    <property type="entry name" value="CARBON CATABOLITE REPRESSOR PROTEIN 4"/>
    <property type="match status" value="1"/>
</dbReference>
<evidence type="ECO:0000313" key="2">
    <source>
        <dbReference type="EMBL" id="CAK0803661.1"/>
    </source>
</evidence>
<protein>
    <recommendedName>
        <fullName evidence="1">Endonuclease/exonuclease/phosphatase domain-containing protein</fullName>
    </recommendedName>
</protein>
<evidence type="ECO:0000259" key="1">
    <source>
        <dbReference type="Pfam" id="PF03372"/>
    </source>
</evidence>
<dbReference type="Proteomes" id="UP001189429">
    <property type="component" value="Unassembled WGS sequence"/>
</dbReference>
<dbReference type="InterPro" id="IPR005135">
    <property type="entry name" value="Endo/exonuclease/phosphatase"/>
</dbReference>
<dbReference type="InterPro" id="IPR036691">
    <property type="entry name" value="Endo/exonu/phosph_ase_sf"/>
</dbReference>
<dbReference type="InterPro" id="IPR050410">
    <property type="entry name" value="CCR4/nocturin_mRNA_transcr"/>
</dbReference>
<dbReference type="Pfam" id="PF03372">
    <property type="entry name" value="Exo_endo_phos"/>
    <property type="match status" value="1"/>
</dbReference>
<sequence length="128" mass="14157">GIPSLICGDFNSTPDSAVYEYIRRGTLRMDHQELRSDPCGLLSSIHFGHSLQLSTAYEACSGTEAAYTNYTEEFKGTLDYIFFSSDSLAVLAISQVDDESQLKQETALPSSTRPSDHVSLVATFMFRE</sequence>
<reference evidence="2" key="1">
    <citation type="submission" date="2023-10" db="EMBL/GenBank/DDBJ databases">
        <authorList>
            <person name="Chen Y."/>
            <person name="Shah S."/>
            <person name="Dougan E. K."/>
            <person name="Thang M."/>
            <person name="Chan C."/>
        </authorList>
    </citation>
    <scope>NUCLEOTIDE SEQUENCE [LARGE SCALE GENOMIC DNA]</scope>
</reference>
<proteinExistence type="predicted"/>
<feature type="non-terminal residue" evidence="2">
    <location>
        <position position="1"/>
    </location>
</feature>